<dbReference type="Proteomes" id="UP000594261">
    <property type="component" value="Chromosome 11"/>
</dbReference>
<keyword evidence="3" id="KW-1185">Reference proteome</keyword>
<dbReference type="GeneID" id="115966262"/>
<proteinExistence type="predicted"/>
<dbReference type="AlphaFoldDB" id="A0A7N2RDW9"/>
<accession>A0A7N2RDW9</accession>
<dbReference type="InterPro" id="IPR051304">
    <property type="entry name" value="SCF_F-box_domain"/>
</dbReference>
<dbReference type="Gene3D" id="1.20.1280.50">
    <property type="match status" value="1"/>
</dbReference>
<dbReference type="EnsemblPlants" id="QL11p052366:mrna">
    <property type="protein sequence ID" value="QL11p052366:mrna:CDS:1"/>
    <property type="gene ID" value="QL11p052366"/>
</dbReference>
<dbReference type="InterPro" id="IPR005174">
    <property type="entry name" value="KIB1-4_b-propeller"/>
</dbReference>
<dbReference type="SMART" id="SM00256">
    <property type="entry name" value="FBOX"/>
    <property type="match status" value="1"/>
</dbReference>
<evidence type="ECO:0000313" key="3">
    <source>
        <dbReference type="Proteomes" id="UP000594261"/>
    </source>
</evidence>
<dbReference type="EMBL" id="LRBV02000011">
    <property type="status" value="NOT_ANNOTATED_CDS"/>
    <property type="molecule type" value="Genomic_DNA"/>
</dbReference>
<evidence type="ECO:0000313" key="2">
    <source>
        <dbReference type="EnsemblPlants" id="QL11p052366:mrna:CDS:1"/>
    </source>
</evidence>
<dbReference type="KEGG" id="qlo:115966262"/>
<name>A0A7N2RDW9_QUELO</name>
<protein>
    <recommendedName>
        <fullName evidence="1">F-box domain-containing protein</fullName>
    </recommendedName>
</protein>
<reference evidence="2" key="2">
    <citation type="submission" date="2021-01" db="UniProtKB">
        <authorList>
            <consortium name="EnsemblPlants"/>
        </authorList>
    </citation>
    <scope>IDENTIFICATION</scope>
</reference>
<dbReference type="PANTHER" id="PTHR47123:SF15">
    <property type="entry name" value="F-BOX PROTEIN SKIP23"/>
    <property type="match status" value="1"/>
</dbReference>
<dbReference type="Pfam" id="PF00646">
    <property type="entry name" value="F-box"/>
    <property type="match status" value="1"/>
</dbReference>
<dbReference type="Gramene" id="QL11p052366:mrna">
    <property type="protein sequence ID" value="QL11p052366:mrna:CDS:1"/>
    <property type="gene ID" value="QL11p052366"/>
</dbReference>
<organism evidence="2 3">
    <name type="scientific">Quercus lobata</name>
    <name type="common">Valley oak</name>
    <dbReference type="NCBI Taxonomy" id="97700"/>
    <lineage>
        <taxon>Eukaryota</taxon>
        <taxon>Viridiplantae</taxon>
        <taxon>Streptophyta</taxon>
        <taxon>Embryophyta</taxon>
        <taxon>Tracheophyta</taxon>
        <taxon>Spermatophyta</taxon>
        <taxon>Magnoliopsida</taxon>
        <taxon>eudicotyledons</taxon>
        <taxon>Gunneridae</taxon>
        <taxon>Pentapetalae</taxon>
        <taxon>rosids</taxon>
        <taxon>fabids</taxon>
        <taxon>Fagales</taxon>
        <taxon>Fagaceae</taxon>
        <taxon>Quercus</taxon>
    </lineage>
</organism>
<dbReference type="Pfam" id="PF03478">
    <property type="entry name" value="Beta-prop_KIB1-4"/>
    <property type="match status" value="1"/>
</dbReference>
<dbReference type="RefSeq" id="XP_030941377.1">
    <property type="nucleotide sequence ID" value="XM_031085517.1"/>
</dbReference>
<dbReference type="OrthoDB" id="599103at2759"/>
<feature type="domain" description="F-box" evidence="1">
    <location>
        <begin position="7"/>
        <end position="48"/>
    </location>
</feature>
<gene>
    <name evidence="2" type="primary">LOC115966262</name>
</gene>
<reference evidence="2 3" key="1">
    <citation type="journal article" date="2016" name="G3 (Bethesda)">
        <title>First Draft Assembly and Annotation of the Genome of a California Endemic Oak Quercus lobata Nee (Fagaceae).</title>
        <authorList>
            <person name="Sork V.L."/>
            <person name="Fitz-Gibbon S.T."/>
            <person name="Puiu D."/>
            <person name="Crepeau M."/>
            <person name="Gugger P.F."/>
            <person name="Sherman R."/>
            <person name="Stevens K."/>
            <person name="Langley C.H."/>
            <person name="Pellegrini M."/>
            <person name="Salzberg S.L."/>
        </authorList>
    </citation>
    <scope>NUCLEOTIDE SEQUENCE [LARGE SCALE GENOMIC DNA]</scope>
    <source>
        <strain evidence="2 3">cv. SW786</strain>
    </source>
</reference>
<sequence>MADWSQLPRDLLHLIAKRLKTRIDLLRLRSICSSWRSSIALTPKQHRHTPIPTTDDSKSTLSLDLSEHTVYLIESQQEGSPPKRWLVKVFEDQHGRMHLLDPLSSSKVVGFDNLLLDLREFKVFELCQEHVLHRTATYGVHEPWRSRPVVEVVKVALMCVGPENNDFALVTPHRDGGGGGLAFFNSRIQQWITIGSHPATSSCIAVTHFEGKFYAVDTKGRTISIDQFLDSKVVTNLGSDAYMKYLVEAGGELLVVEAYLPFPNAEGLIGSESHRGLCFDYFEVSKLNKEGDKWVKVNSLGDWVLFWGIYSSFSVLASELPGCKGNCIVVTQPRWKEFNLDGHDTYVVELESGRSGLLGNYPDFSKLLFPGGMGTSST</sequence>
<dbReference type="PANTHER" id="PTHR47123">
    <property type="entry name" value="F-BOX PROTEIN SKIP23"/>
    <property type="match status" value="1"/>
</dbReference>
<dbReference type="InterPro" id="IPR036047">
    <property type="entry name" value="F-box-like_dom_sf"/>
</dbReference>
<dbReference type="SUPFAM" id="SSF81383">
    <property type="entry name" value="F-box domain"/>
    <property type="match status" value="1"/>
</dbReference>
<evidence type="ECO:0000259" key="1">
    <source>
        <dbReference type="SMART" id="SM00256"/>
    </source>
</evidence>
<dbReference type="InterPro" id="IPR001810">
    <property type="entry name" value="F-box_dom"/>
</dbReference>
<dbReference type="InParanoid" id="A0A7N2RDW9"/>
<dbReference type="OMA" id="LFLEMFW"/>